<keyword evidence="3" id="KW-1185">Reference proteome</keyword>
<dbReference type="EnsemblPlants" id="TuG1812G0400002733.01.T01">
    <property type="protein sequence ID" value="TuG1812G0400002733.01.T01.cds299690"/>
    <property type="gene ID" value="TuG1812G0400002733.01"/>
</dbReference>
<organism evidence="2 3">
    <name type="scientific">Triticum urartu</name>
    <name type="common">Red wild einkorn</name>
    <name type="synonym">Crithodium urartu</name>
    <dbReference type="NCBI Taxonomy" id="4572"/>
    <lineage>
        <taxon>Eukaryota</taxon>
        <taxon>Viridiplantae</taxon>
        <taxon>Streptophyta</taxon>
        <taxon>Embryophyta</taxon>
        <taxon>Tracheophyta</taxon>
        <taxon>Spermatophyta</taxon>
        <taxon>Magnoliopsida</taxon>
        <taxon>Liliopsida</taxon>
        <taxon>Poales</taxon>
        <taxon>Poaceae</taxon>
        <taxon>BOP clade</taxon>
        <taxon>Pooideae</taxon>
        <taxon>Triticodae</taxon>
        <taxon>Triticeae</taxon>
        <taxon>Triticinae</taxon>
        <taxon>Triticum</taxon>
    </lineage>
</organism>
<accession>A0A8R7Q7J1</accession>
<proteinExistence type="predicted"/>
<reference evidence="2" key="2">
    <citation type="submission" date="2018-03" db="EMBL/GenBank/DDBJ databases">
        <title>The Triticum urartu genome reveals the dynamic nature of wheat genome evolution.</title>
        <authorList>
            <person name="Ling H."/>
            <person name="Ma B."/>
            <person name="Shi X."/>
            <person name="Liu H."/>
            <person name="Dong L."/>
            <person name="Sun H."/>
            <person name="Cao Y."/>
            <person name="Gao Q."/>
            <person name="Zheng S."/>
            <person name="Li Y."/>
            <person name="Yu Y."/>
            <person name="Du H."/>
            <person name="Qi M."/>
            <person name="Li Y."/>
            <person name="Yu H."/>
            <person name="Cui Y."/>
            <person name="Wang N."/>
            <person name="Chen C."/>
            <person name="Wu H."/>
            <person name="Zhao Y."/>
            <person name="Zhang J."/>
            <person name="Li Y."/>
            <person name="Zhou W."/>
            <person name="Zhang B."/>
            <person name="Hu W."/>
            <person name="Eijk M."/>
            <person name="Tang J."/>
            <person name="Witsenboer H."/>
            <person name="Zhao S."/>
            <person name="Li Z."/>
            <person name="Zhang A."/>
            <person name="Wang D."/>
            <person name="Liang C."/>
        </authorList>
    </citation>
    <scope>NUCLEOTIDE SEQUENCE [LARGE SCALE GENOMIC DNA]</scope>
    <source>
        <strain evidence="2">cv. G1812</strain>
    </source>
</reference>
<reference evidence="3" key="1">
    <citation type="journal article" date="2013" name="Nature">
        <title>Draft genome of the wheat A-genome progenitor Triticum urartu.</title>
        <authorList>
            <person name="Ling H.Q."/>
            <person name="Zhao S."/>
            <person name="Liu D."/>
            <person name="Wang J."/>
            <person name="Sun H."/>
            <person name="Zhang C."/>
            <person name="Fan H."/>
            <person name="Li D."/>
            <person name="Dong L."/>
            <person name="Tao Y."/>
            <person name="Gao C."/>
            <person name="Wu H."/>
            <person name="Li Y."/>
            <person name="Cui Y."/>
            <person name="Guo X."/>
            <person name="Zheng S."/>
            <person name="Wang B."/>
            <person name="Yu K."/>
            <person name="Liang Q."/>
            <person name="Yang W."/>
            <person name="Lou X."/>
            <person name="Chen J."/>
            <person name="Feng M."/>
            <person name="Jian J."/>
            <person name="Zhang X."/>
            <person name="Luo G."/>
            <person name="Jiang Y."/>
            <person name="Liu J."/>
            <person name="Wang Z."/>
            <person name="Sha Y."/>
            <person name="Zhang B."/>
            <person name="Wu H."/>
            <person name="Tang D."/>
            <person name="Shen Q."/>
            <person name="Xue P."/>
            <person name="Zou S."/>
            <person name="Wang X."/>
            <person name="Liu X."/>
            <person name="Wang F."/>
            <person name="Yang Y."/>
            <person name="An X."/>
            <person name="Dong Z."/>
            <person name="Zhang K."/>
            <person name="Zhang X."/>
            <person name="Luo M.C."/>
            <person name="Dvorak J."/>
            <person name="Tong Y."/>
            <person name="Wang J."/>
            <person name="Yang H."/>
            <person name="Li Z."/>
            <person name="Wang D."/>
            <person name="Zhang A."/>
            <person name="Wang J."/>
        </authorList>
    </citation>
    <scope>NUCLEOTIDE SEQUENCE</scope>
    <source>
        <strain evidence="3">cv. G1812</strain>
    </source>
</reference>
<protein>
    <submittedName>
        <fullName evidence="2">Uncharacterized protein</fullName>
    </submittedName>
</protein>
<evidence type="ECO:0000313" key="3">
    <source>
        <dbReference type="Proteomes" id="UP000015106"/>
    </source>
</evidence>
<evidence type="ECO:0000313" key="2">
    <source>
        <dbReference type="EnsemblPlants" id="TuG1812G0400002733.01.T01.cds299690"/>
    </source>
</evidence>
<dbReference type="Proteomes" id="UP000015106">
    <property type="component" value="Chromosome 4"/>
</dbReference>
<sequence>MSSSRNRVGHLDRIHLGVTLPDPRPFHGEKTHDPELREEIHGSSDTSERQRRRPRSSAPHRLRAPPPATRSDAPDPLPPVLRIQAPPLQRRRRTAAVTVLLPRISPPPPSSDPLRRRRRQWFRGRYYLI</sequence>
<dbReference type="Gramene" id="TuG1812G0400002733.01.T01">
    <property type="protein sequence ID" value="TuG1812G0400002733.01.T01.cds299690"/>
    <property type="gene ID" value="TuG1812G0400002733.01"/>
</dbReference>
<reference evidence="2" key="3">
    <citation type="submission" date="2022-06" db="UniProtKB">
        <authorList>
            <consortium name="EnsemblPlants"/>
        </authorList>
    </citation>
    <scope>IDENTIFICATION</scope>
</reference>
<name>A0A8R7Q7J1_TRIUA</name>
<evidence type="ECO:0000256" key="1">
    <source>
        <dbReference type="SAM" id="MobiDB-lite"/>
    </source>
</evidence>
<dbReference type="AlphaFoldDB" id="A0A8R7Q7J1"/>
<feature type="compositionally biased region" description="Basic and acidic residues" evidence="1">
    <location>
        <begin position="24"/>
        <end position="49"/>
    </location>
</feature>
<feature type="compositionally biased region" description="Basic residues" evidence="1">
    <location>
        <begin position="50"/>
        <end position="63"/>
    </location>
</feature>
<feature type="region of interest" description="Disordered" evidence="1">
    <location>
        <begin position="1"/>
        <end position="92"/>
    </location>
</feature>